<dbReference type="EMBL" id="CADCWG010000187">
    <property type="protein sequence ID" value="CAA9563844.1"/>
    <property type="molecule type" value="Genomic_DNA"/>
</dbReference>
<gene>
    <name evidence="2" type="ORF">AVDCRST_MAG49-2732</name>
</gene>
<accession>A0A6J4UXW3</accession>
<name>A0A6J4UXW3_9BACT</name>
<evidence type="ECO:0000256" key="1">
    <source>
        <dbReference type="SAM" id="MobiDB-lite"/>
    </source>
</evidence>
<feature type="compositionally biased region" description="Polar residues" evidence="1">
    <location>
        <begin position="91"/>
        <end position="102"/>
    </location>
</feature>
<dbReference type="AlphaFoldDB" id="A0A6J4UXW3"/>
<organism evidence="2">
    <name type="scientific">uncultured Thermomicrobiales bacterium</name>
    <dbReference type="NCBI Taxonomy" id="1645740"/>
    <lineage>
        <taxon>Bacteria</taxon>
        <taxon>Pseudomonadati</taxon>
        <taxon>Thermomicrobiota</taxon>
        <taxon>Thermomicrobia</taxon>
        <taxon>Thermomicrobiales</taxon>
        <taxon>environmental samples</taxon>
    </lineage>
</organism>
<proteinExistence type="predicted"/>
<evidence type="ECO:0000313" key="2">
    <source>
        <dbReference type="EMBL" id="CAA9563844.1"/>
    </source>
</evidence>
<feature type="region of interest" description="Disordered" evidence="1">
    <location>
        <begin position="17"/>
        <end position="68"/>
    </location>
</feature>
<sequence length="111" mass="12037">CRSRPCIHATRAASASPCATARRWTRSPAPSPGGWPPSTRRGWSPPTPSSPSRGWSTRLSSLPTPMATPALATPLTAWPRSWWTAPTWSSTERGQLKTSWRLSRTARAASA</sequence>
<protein>
    <submittedName>
        <fullName evidence="2">Uncharacterized protein</fullName>
    </submittedName>
</protein>
<reference evidence="2" key="1">
    <citation type="submission" date="2020-02" db="EMBL/GenBank/DDBJ databases">
        <authorList>
            <person name="Meier V. D."/>
        </authorList>
    </citation>
    <scope>NUCLEOTIDE SEQUENCE</scope>
    <source>
        <strain evidence="2">AVDCRST_MAG49</strain>
    </source>
</reference>
<feature type="non-terminal residue" evidence="2">
    <location>
        <position position="111"/>
    </location>
</feature>
<feature type="non-terminal residue" evidence="2">
    <location>
        <position position="1"/>
    </location>
</feature>
<feature type="region of interest" description="Disordered" evidence="1">
    <location>
        <begin position="91"/>
        <end position="111"/>
    </location>
</feature>
<feature type="compositionally biased region" description="Polar residues" evidence="1">
    <location>
        <begin position="50"/>
        <end position="61"/>
    </location>
</feature>